<dbReference type="PROSITE" id="PS50005">
    <property type="entry name" value="TPR"/>
    <property type="match status" value="1"/>
</dbReference>
<dbReference type="InterPro" id="IPR019734">
    <property type="entry name" value="TPR_rpt"/>
</dbReference>
<dbReference type="SUPFAM" id="SSF48452">
    <property type="entry name" value="TPR-like"/>
    <property type="match status" value="5"/>
</dbReference>
<feature type="compositionally biased region" description="Basic residues" evidence="4">
    <location>
        <begin position="86"/>
        <end position="99"/>
    </location>
</feature>
<evidence type="ECO:0000256" key="4">
    <source>
        <dbReference type="SAM" id="MobiDB-lite"/>
    </source>
</evidence>
<feature type="compositionally biased region" description="Low complexity" evidence="4">
    <location>
        <begin position="226"/>
        <end position="242"/>
    </location>
</feature>
<evidence type="ECO:0000313" key="6">
    <source>
        <dbReference type="Proteomes" id="UP000232638"/>
    </source>
</evidence>
<dbReference type="NCBIfam" id="TIGR02917">
    <property type="entry name" value="PEP_TPR_lipo"/>
    <property type="match status" value="1"/>
</dbReference>
<protein>
    <submittedName>
        <fullName evidence="5">Uncharacterized protein</fullName>
    </submittedName>
</protein>
<feature type="compositionally biased region" description="Basic and acidic residues" evidence="4">
    <location>
        <begin position="100"/>
        <end position="112"/>
    </location>
</feature>
<dbReference type="SMART" id="SM00028">
    <property type="entry name" value="TPR"/>
    <property type="match status" value="9"/>
</dbReference>
<feature type="repeat" description="TPR" evidence="3">
    <location>
        <begin position="732"/>
        <end position="765"/>
    </location>
</feature>
<evidence type="ECO:0000256" key="1">
    <source>
        <dbReference type="ARBA" id="ARBA00022737"/>
    </source>
</evidence>
<feature type="region of interest" description="Disordered" evidence="4">
    <location>
        <begin position="1"/>
        <end position="29"/>
    </location>
</feature>
<accession>A0A2K8UAL1</accession>
<evidence type="ECO:0000256" key="2">
    <source>
        <dbReference type="ARBA" id="ARBA00022803"/>
    </source>
</evidence>
<feature type="region of interest" description="Disordered" evidence="4">
    <location>
        <begin position="54"/>
        <end position="133"/>
    </location>
</feature>
<dbReference type="AlphaFoldDB" id="A0A2K8UAL1"/>
<dbReference type="KEGG" id="tsy:THSYN_17855"/>
<keyword evidence="2 3" id="KW-0802">TPR repeat</keyword>
<keyword evidence="6" id="KW-1185">Reference proteome</keyword>
<dbReference type="Gene3D" id="1.25.40.10">
    <property type="entry name" value="Tetratricopeptide repeat domain"/>
    <property type="match status" value="5"/>
</dbReference>
<dbReference type="EMBL" id="CP020370">
    <property type="protein sequence ID" value="AUB82623.1"/>
    <property type="molecule type" value="Genomic_DNA"/>
</dbReference>
<name>A0A2K8UAL1_9GAMM</name>
<dbReference type="InterPro" id="IPR051012">
    <property type="entry name" value="CellSynth/LPSAsmb/PSIAsmb"/>
</dbReference>
<dbReference type="Pfam" id="PF13432">
    <property type="entry name" value="TPR_16"/>
    <property type="match status" value="4"/>
</dbReference>
<keyword evidence="1" id="KW-0677">Repeat</keyword>
<evidence type="ECO:0000256" key="3">
    <source>
        <dbReference type="PROSITE-ProRule" id="PRU00339"/>
    </source>
</evidence>
<dbReference type="Pfam" id="PF14559">
    <property type="entry name" value="TPR_19"/>
    <property type="match status" value="2"/>
</dbReference>
<feature type="region of interest" description="Disordered" evidence="4">
    <location>
        <begin position="222"/>
        <end position="256"/>
    </location>
</feature>
<evidence type="ECO:0000313" key="5">
    <source>
        <dbReference type="EMBL" id="AUB82623.1"/>
    </source>
</evidence>
<proteinExistence type="predicted"/>
<dbReference type="Proteomes" id="UP000232638">
    <property type="component" value="Chromosome"/>
</dbReference>
<reference evidence="5 6" key="1">
    <citation type="submission" date="2017-03" db="EMBL/GenBank/DDBJ databases">
        <title>Complete genome sequence of Candidatus 'Thiodictyon syntrophicum' sp. nov. strain Cad16T, a photolithoautotroph purple sulfur bacterium isolated from an alpine meromictic lake.</title>
        <authorList>
            <person name="Luedin S.M."/>
            <person name="Pothier J.F."/>
            <person name="Danza F."/>
            <person name="Storelli N."/>
            <person name="Wittwer M."/>
            <person name="Tonolla M."/>
        </authorList>
    </citation>
    <scope>NUCLEOTIDE SEQUENCE [LARGE SCALE GENOMIC DNA]</scope>
    <source>
        <strain evidence="5 6">Cad16T</strain>
    </source>
</reference>
<dbReference type="PANTHER" id="PTHR45586:SF1">
    <property type="entry name" value="LIPOPOLYSACCHARIDE ASSEMBLY PROTEIN B"/>
    <property type="match status" value="1"/>
</dbReference>
<gene>
    <name evidence="5" type="ORF">THSYN_17855</name>
</gene>
<dbReference type="InterPro" id="IPR014266">
    <property type="entry name" value="PEP-CTERM_TPR_PrsT"/>
</dbReference>
<sequence>MGRRRVAHARNPGRTAPNTRATPLERYRAARDEPFSSHIDVLAPGWYAAPPRGSATHTGCLDQRPRFAYPPTGADPPPSTLETHHAHARTATAHRRPPGRRRDLGPGREPDPTIRTTGSHPSPSARRRARKAHLRATITPWSPAISIPAITPARISRSPAPRCCSARALRSWAGRGPAGPRHGPERGPGTIATMTQLPATPWRPSIAALILAVLLSPPPLAAQTGAAAPDPKGAAPAVGAADADLDDEDAEPAKDSSRLLGETRALLAQGNVTGAKVALKLLLRNAPNNPEALSLLADIDLLLRRGGPAEVVLQRAITLGLPREEALARLGQAYLQQRQPQQVLAELAPPGDDPAVAAAVLAVQAQAQVQLGNRAAAAALLAEALGRDPDNLAALTGTGLLALANGERDGARAALERAVAAHADAHEALAVLAEMDQQDGRLAEAQCRYTAALQLSGRQWLYRFKRALVRIDLGDLEGAGTDLDGVESAFPEFVGLNLGRGSLALAQGRPDAALDALESYLTIVPRDQTAFRLAIRAAGQSGNRPRIYALAKRLQREAPGSAGPALVTAEALLAAGDGPGALEVLAPVAAMAQQDPDVALLRVRVLLAANQGDEAQRALQDAVGRFPGHSGLAVQRARGLYGQGSKAPALAAVDTVLKQAPADLDARALRAQVLLDLKRPQEALADGQALVDAAPNRSLGYRVVAAASLAVGDQQGARTALTQAVQRAPDEADLRVSLARLEIEAGNLEQGVARYREALALDPNERDALAGLARWDKSAGEDPLAPLQQTLAREPNNPALRADLIAGLLARGQVDEAQRLADATPTDLTQGGPPRLARVRAVAYLDAKRPADALDLLLPLLAAAPQDAELAYLVARGYAAQGDSRARRYFLDGWRLDPRTPLAGAVLTQVLTTLPDQTQQEALAKDLARLQPDSTTPERLRALIAADRGDLKQAVTRWRGLHTKAPDDPQTFQAYLRALLAADQGAEAQALATNWSERHPQDWGVSLLVANFLAGKNRPADAALWYRRVLAAAPDNVYALNNLALHLASSDPQTALGYAEQALRRYPDRPPIMDTVGTVRRAAGDATGAVEILTRAHEAAPTDPGIAFHLAQALAATGETQRAAGLLREVVSVRFAEQSEAQGLLARLGNH</sequence>
<organism evidence="5 6">
    <name type="scientific">Candidatus Thiodictyon syntrophicum</name>
    <dbReference type="NCBI Taxonomy" id="1166950"/>
    <lineage>
        <taxon>Bacteria</taxon>
        <taxon>Pseudomonadati</taxon>
        <taxon>Pseudomonadota</taxon>
        <taxon>Gammaproteobacteria</taxon>
        <taxon>Chromatiales</taxon>
        <taxon>Chromatiaceae</taxon>
        <taxon>Thiodictyon</taxon>
    </lineage>
</organism>
<dbReference type="PANTHER" id="PTHR45586">
    <property type="entry name" value="TPR REPEAT-CONTAINING PROTEIN PA4667"/>
    <property type="match status" value="1"/>
</dbReference>
<dbReference type="InterPro" id="IPR011990">
    <property type="entry name" value="TPR-like_helical_dom_sf"/>
</dbReference>